<evidence type="ECO:0000313" key="2">
    <source>
        <dbReference type="EMBL" id="MFC5658476.1"/>
    </source>
</evidence>
<organism evidence="2 3">
    <name type="scientific">Streptomyces nogalater</name>
    <dbReference type="NCBI Taxonomy" id="38314"/>
    <lineage>
        <taxon>Bacteria</taxon>
        <taxon>Bacillati</taxon>
        <taxon>Actinomycetota</taxon>
        <taxon>Actinomycetes</taxon>
        <taxon>Kitasatosporales</taxon>
        <taxon>Streptomycetaceae</taxon>
        <taxon>Streptomyces</taxon>
    </lineage>
</organism>
<protein>
    <submittedName>
        <fullName evidence="2">Uncharacterized protein</fullName>
    </submittedName>
</protein>
<evidence type="ECO:0000313" key="3">
    <source>
        <dbReference type="Proteomes" id="UP001596065"/>
    </source>
</evidence>
<accession>A0ABW0WJS7</accession>
<dbReference type="Proteomes" id="UP001596065">
    <property type="component" value="Unassembled WGS sequence"/>
</dbReference>
<name>A0ABW0WJS7_STRNO</name>
<dbReference type="InterPro" id="IPR027417">
    <property type="entry name" value="P-loop_NTPase"/>
</dbReference>
<dbReference type="EMBL" id="JBHSOE010000045">
    <property type="protein sequence ID" value="MFC5658476.1"/>
    <property type="molecule type" value="Genomic_DNA"/>
</dbReference>
<keyword evidence="3" id="KW-1185">Reference proteome</keyword>
<evidence type="ECO:0000256" key="1">
    <source>
        <dbReference type="SAM" id="MobiDB-lite"/>
    </source>
</evidence>
<dbReference type="RefSeq" id="WP_344352205.1">
    <property type="nucleotide sequence ID" value="NZ_BAAASM010000056.1"/>
</dbReference>
<gene>
    <name evidence="2" type="ORF">ACFP3J_23725</name>
</gene>
<proteinExistence type="predicted"/>
<sequence length="767" mass="82656">MTSHDESGLLPEVIVYQGEFVDDDEPQPHAGPAPAAAPRRAARRIAHAAATAARFTAARTLPGLRNAWAVTVHWAALRYMTDDEIRRRIVKKQFDHFTERHDDAVTARNTTLKQMSKLVDKAAEDGLSGPEKNRLRALGTEADRRRNGLAVLNAMPFAPDQPTAEQISRWRGTRGAVRFTCVVVPSLGALVTVTATAPVSVLITGLALLGGGWWLSRHPIPLTARPVPAELLIPELDAPADYQLAEPRSTAEGRDAPAGQRPADGAETTAADEQVPGSLADARTGEQAAAVLAGAVRAEGRDLAEVAKAVEEPWGWSFYLRFSTGSPDELNKDDIYKALITRLRLRRNGLLIEGDPEAGDSAFVRALLRDPFAPDVVGPLPYRPPLSMSIVDAADFGVAMDGTPLVFSLAGLMLLMVADSGGGKSGVMLALAEAVTACRDAVAFNLDPVGTGVGALGEAITLSACMDDELIQDVLDFLLALCSARARQRVRYGWGNKWRVSEEHPAVVVFVDEWPQLSEEAKAKLVRGLLLGRKEAVWFEAGSQFGTRDYLGQAIGPKLSARLLGACRRVDVTELLGGGAIAEGYRADLLQAATHTQVNDAGQIYAQGLPGMPNRPIRYQVREVTDAHAAQLGAERAAAGLPDLTHTLTEAGLWQPYQDLLTRCRADSTPPPAPPAILLTLRDAFRAEQDPDALTVAQLAEHLIADDADRWSRWDERVDRLAMIGRHLRKALTDAGVELSSTRLRHLPGEPTGYLLADVKTALQAFS</sequence>
<reference evidence="3" key="1">
    <citation type="journal article" date="2019" name="Int. J. Syst. Evol. Microbiol.">
        <title>The Global Catalogue of Microorganisms (GCM) 10K type strain sequencing project: providing services to taxonomists for standard genome sequencing and annotation.</title>
        <authorList>
            <consortium name="The Broad Institute Genomics Platform"/>
            <consortium name="The Broad Institute Genome Sequencing Center for Infectious Disease"/>
            <person name="Wu L."/>
            <person name="Ma J."/>
        </authorList>
    </citation>
    <scope>NUCLEOTIDE SEQUENCE [LARGE SCALE GENOMIC DNA]</scope>
    <source>
        <strain evidence="3">KCTC 5701</strain>
    </source>
</reference>
<dbReference type="Gene3D" id="3.40.50.300">
    <property type="entry name" value="P-loop containing nucleotide triphosphate hydrolases"/>
    <property type="match status" value="1"/>
</dbReference>
<comment type="caution">
    <text evidence="2">The sequence shown here is derived from an EMBL/GenBank/DDBJ whole genome shotgun (WGS) entry which is preliminary data.</text>
</comment>
<feature type="region of interest" description="Disordered" evidence="1">
    <location>
        <begin position="247"/>
        <end position="273"/>
    </location>
</feature>